<evidence type="ECO:0000313" key="4">
    <source>
        <dbReference type="Proteomes" id="UP001632037"/>
    </source>
</evidence>
<dbReference type="Proteomes" id="UP001632037">
    <property type="component" value="Unassembled WGS sequence"/>
</dbReference>
<feature type="region of interest" description="Disordered" evidence="2">
    <location>
        <begin position="57"/>
        <end position="98"/>
    </location>
</feature>
<dbReference type="EMBL" id="JBIMZQ010000006">
    <property type="protein sequence ID" value="KAL3670832.1"/>
    <property type="molecule type" value="Genomic_DNA"/>
</dbReference>
<gene>
    <name evidence="3" type="ORF">V7S43_004018</name>
</gene>
<evidence type="ECO:0008006" key="5">
    <source>
        <dbReference type="Google" id="ProtNLM"/>
    </source>
</evidence>
<evidence type="ECO:0000313" key="3">
    <source>
        <dbReference type="EMBL" id="KAL3670832.1"/>
    </source>
</evidence>
<reference evidence="3 4" key="1">
    <citation type="submission" date="2024-09" db="EMBL/GenBank/DDBJ databases">
        <title>Genome sequencing and assembly of Phytophthora oleae, isolate VK10A, causative agent of rot of olive drupes.</title>
        <authorList>
            <person name="Conti Taguali S."/>
            <person name="Riolo M."/>
            <person name="La Spada F."/>
            <person name="Cacciola S.O."/>
            <person name="Dionisio G."/>
        </authorList>
    </citation>
    <scope>NUCLEOTIDE SEQUENCE [LARGE SCALE GENOMIC DNA]</scope>
    <source>
        <strain evidence="3 4">VK10A</strain>
    </source>
</reference>
<name>A0ABD3FV79_9STRA</name>
<evidence type="ECO:0000256" key="1">
    <source>
        <dbReference type="SAM" id="Coils"/>
    </source>
</evidence>
<proteinExistence type="predicted"/>
<evidence type="ECO:0000256" key="2">
    <source>
        <dbReference type="SAM" id="MobiDB-lite"/>
    </source>
</evidence>
<keyword evidence="1" id="KW-0175">Coiled coil</keyword>
<dbReference type="AlphaFoldDB" id="A0ABD3FV79"/>
<protein>
    <recommendedName>
        <fullName evidence="5">M96 mating-specific protein family</fullName>
    </recommendedName>
</protein>
<dbReference type="PANTHER" id="PTHR35796">
    <property type="entry name" value="HYPOTHETICAL CYTOSOLIC PROTEIN"/>
    <property type="match status" value="1"/>
</dbReference>
<keyword evidence="4" id="KW-1185">Reference proteome</keyword>
<feature type="coiled-coil region" evidence="1">
    <location>
        <begin position="99"/>
        <end position="126"/>
    </location>
</feature>
<dbReference type="PANTHER" id="PTHR35796:SF3">
    <property type="entry name" value="BHLH DOMAIN-CONTAINING PROTEIN"/>
    <property type="match status" value="1"/>
</dbReference>
<accession>A0ABD3FV79</accession>
<organism evidence="3 4">
    <name type="scientific">Phytophthora oleae</name>
    <dbReference type="NCBI Taxonomy" id="2107226"/>
    <lineage>
        <taxon>Eukaryota</taxon>
        <taxon>Sar</taxon>
        <taxon>Stramenopiles</taxon>
        <taxon>Oomycota</taxon>
        <taxon>Peronosporomycetes</taxon>
        <taxon>Peronosporales</taxon>
        <taxon>Peronosporaceae</taxon>
        <taxon>Phytophthora</taxon>
    </lineage>
</organism>
<comment type="caution">
    <text evidence="3">The sequence shown here is derived from an EMBL/GenBank/DDBJ whole genome shotgun (WGS) entry which is preliminary data.</text>
</comment>
<sequence length="462" mass="51484">MAINLVEDSEAFEAALHFVDEFIETETATRQSNDEDAALTLAMDGLPSATELALVETESEPVEAAPAAKISAKKKAKENSEATTSKPTKSLNYNPNRAREQQRKELLYLREKVVEMEQELKALQGTRRQKTLTNAGANENNPGGEEVALSSEFQAPAIWKEMASHQLEQRLKSERENRRLKAVLEGQIKIGKSLAKLLEATSTTQPMESCVYGPQRTRRMHTSAPDRTGPGVFAELLAGVDNSYREVDDVFKANGLGEMESSFSDAKMRVGPDGVYMEIFANKVLPFDVASTGTAAWKYFAKSMEHMPFRFFYQKDPQNLETTDDTIMESFGVELHANGTQADFRVKQILRRYEDEDRVVIVWRSFIDPVEFSGAPLRGAEFREKGYIVVRRPRGMAENFALLQTCYLIHPETPVHSLSGDGAITGTLTDFVLSGTAANIAAGHQMIENILFNEAMKTHSRV</sequence>
<feature type="compositionally biased region" description="Polar residues" evidence="2">
    <location>
        <begin position="81"/>
        <end position="95"/>
    </location>
</feature>